<dbReference type="GO" id="GO:0009116">
    <property type="term" value="P:nucleoside metabolic process"/>
    <property type="evidence" value="ECO:0007669"/>
    <property type="project" value="InterPro"/>
</dbReference>
<organism evidence="1">
    <name type="scientific">Fusarium oxysporum (strain Fo5176)</name>
    <name type="common">Fusarium vascular wilt</name>
    <dbReference type="NCBI Taxonomy" id="660025"/>
    <lineage>
        <taxon>Eukaryota</taxon>
        <taxon>Fungi</taxon>
        <taxon>Dikarya</taxon>
        <taxon>Ascomycota</taxon>
        <taxon>Pezizomycotina</taxon>
        <taxon>Sordariomycetes</taxon>
        <taxon>Hypocreomycetidae</taxon>
        <taxon>Hypocreales</taxon>
        <taxon>Nectriaceae</taxon>
        <taxon>Fusarium</taxon>
        <taxon>Fusarium oxysporum species complex</taxon>
    </lineage>
</organism>
<gene>
    <name evidence="1" type="ORF">FOXB_16172</name>
</gene>
<dbReference type="GO" id="GO:0003824">
    <property type="term" value="F:catalytic activity"/>
    <property type="evidence" value="ECO:0007669"/>
    <property type="project" value="InterPro"/>
</dbReference>
<protein>
    <submittedName>
        <fullName evidence="1">Uncharacterized protein</fullName>
    </submittedName>
</protein>
<evidence type="ECO:0000313" key="1">
    <source>
        <dbReference type="EMBL" id="EGU73318.1"/>
    </source>
</evidence>
<proteinExistence type="predicted"/>
<name>F9GBY9_FUSOF</name>
<dbReference type="OrthoDB" id="4129906at2759"/>
<accession>F9GBY9</accession>
<sequence length="323" mass="35836">QHVLCPSRGLFGAYGPPDEKYTTTTTTTRKLGSAVRMDASSIFDRVQNTTLRNVAALDMEASAFLQAGDFTGVQCIGVIKGVSDMGDGKKQQANDKYYTTALCRAARAAKSYVRYKLDKVPKAVLDYSREPGVVITHGYFDDTIARVMDKLEYAEYKAEVQVEGLRIVLPGKLQQEDPEEEDVESFNVDSFSASDGALASLIRNYGLQEITLKGPPRQTNIHLKGSYLVDLPTTLAATLSQMQGKDKQVNLFRESMTNKVKRYKGFVQVITWEEFQKLDNVSGSPIHSHAKTPKGLEFAARVYVGQNSSQYSTVYIVQIIENT</sequence>
<dbReference type="AlphaFoldDB" id="F9GBY9"/>
<dbReference type="SUPFAM" id="SSF53167">
    <property type="entry name" value="Purine and uridine phosphorylases"/>
    <property type="match status" value="1"/>
</dbReference>
<dbReference type="InterPro" id="IPR035994">
    <property type="entry name" value="Nucleoside_phosphorylase_sf"/>
</dbReference>
<dbReference type="Gene3D" id="3.40.50.1580">
    <property type="entry name" value="Nucleoside phosphorylase domain"/>
    <property type="match status" value="1"/>
</dbReference>
<feature type="non-terminal residue" evidence="1">
    <location>
        <position position="1"/>
    </location>
</feature>
<dbReference type="EMBL" id="AFQF01004715">
    <property type="protein sequence ID" value="EGU73318.1"/>
    <property type="molecule type" value="Genomic_DNA"/>
</dbReference>
<comment type="caution">
    <text evidence="1">The sequence shown here is derived from an EMBL/GenBank/DDBJ whole genome shotgun (WGS) entry which is preliminary data.</text>
</comment>
<reference evidence="1" key="1">
    <citation type="journal article" date="2012" name="Mol. Plant Microbe Interact.">
        <title>A highly conserved effector in Fusarium oxysporum is required for full virulence on Arabidopsis.</title>
        <authorList>
            <person name="Thatcher L.F."/>
            <person name="Gardiner D.M."/>
            <person name="Kazan K."/>
            <person name="Manners J."/>
        </authorList>
    </citation>
    <scope>NUCLEOTIDE SEQUENCE [LARGE SCALE GENOMIC DNA]</scope>
    <source>
        <strain evidence="1">Fo5176</strain>
    </source>
</reference>